<reference evidence="1 2" key="1">
    <citation type="submission" date="2016-10" db="EMBL/GenBank/DDBJ databases">
        <authorList>
            <person name="de Groot N.N."/>
        </authorList>
    </citation>
    <scope>NUCLEOTIDE SEQUENCE [LARGE SCALE GENOMIC DNA]</scope>
    <source>
        <strain evidence="1 2">SP2</strain>
    </source>
</reference>
<dbReference type="EMBL" id="FORO01000003">
    <property type="protein sequence ID" value="SFI67766.1"/>
    <property type="molecule type" value="Genomic_DNA"/>
</dbReference>
<gene>
    <name evidence="1" type="ORF">SAMN05443661_103102</name>
</gene>
<sequence>MKELSRGFVEVVASLIGNDEFDRRSSTHLHISDYYLAVVILSGAG</sequence>
<organism evidence="1 2">
    <name type="scientific">Natronobacterium gregoryi</name>
    <dbReference type="NCBI Taxonomy" id="44930"/>
    <lineage>
        <taxon>Archaea</taxon>
        <taxon>Methanobacteriati</taxon>
        <taxon>Methanobacteriota</taxon>
        <taxon>Stenosarchaea group</taxon>
        <taxon>Halobacteria</taxon>
        <taxon>Halobacteriales</taxon>
        <taxon>Natrialbaceae</taxon>
        <taxon>Natronobacterium</taxon>
    </lineage>
</organism>
<name>A0A1I3K5Q8_9EURY</name>
<dbReference type="AlphaFoldDB" id="A0A1I3K5Q8"/>
<protein>
    <submittedName>
        <fullName evidence="1">Uncharacterized protein</fullName>
    </submittedName>
</protein>
<evidence type="ECO:0000313" key="2">
    <source>
        <dbReference type="Proteomes" id="UP000182829"/>
    </source>
</evidence>
<dbReference type="Proteomes" id="UP000182829">
    <property type="component" value="Unassembled WGS sequence"/>
</dbReference>
<proteinExistence type="predicted"/>
<accession>A0A1I3K5Q8</accession>
<evidence type="ECO:0000313" key="1">
    <source>
        <dbReference type="EMBL" id="SFI67766.1"/>
    </source>
</evidence>